<evidence type="ECO:0000256" key="7">
    <source>
        <dbReference type="ARBA" id="ARBA00022840"/>
    </source>
</evidence>
<comment type="caution">
    <text evidence="11">The sequence shown here is derived from an EMBL/GenBank/DDBJ whole genome shotgun (WGS) entry which is preliminary data.</text>
</comment>
<dbReference type="PANTHER" id="PTHR17490">
    <property type="entry name" value="SUA5"/>
    <property type="match status" value="1"/>
</dbReference>
<keyword evidence="3 9" id="KW-0808">Transferase</keyword>
<dbReference type="InterPro" id="IPR017945">
    <property type="entry name" value="DHBP_synth_RibB-like_a/b_dom"/>
</dbReference>
<keyword evidence="4 9" id="KW-0819">tRNA processing</keyword>
<dbReference type="EC" id="2.7.7.87" evidence="9"/>
<comment type="subcellular location">
    <subcellularLocation>
        <location evidence="1 9">Cytoplasm</location>
    </subcellularLocation>
</comment>
<organism evidence="11 12">
    <name type="scientific">Alcanivorax quisquiliarum</name>
    <dbReference type="NCBI Taxonomy" id="2933565"/>
    <lineage>
        <taxon>Bacteria</taxon>
        <taxon>Pseudomonadati</taxon>
        <taxon>Pseudomonadota</taxon>
        <taxon>Gammaproteobacteria</taxon>
        <taxon>Oceanospirillales</taxon>
        <taxon>Alcanivoracaceae</taxon>
        <taxon>Alcanivorax</taxon>
    </lineage>
</organism>
<comment type="catalytic activity">
    <reaction evidence="8 9">
        <text>L-threonine + hydrogencarbonate + ATP = L-threonylcarbamoyladenylate + diphosphate + H2O</text>
        <dbReference type="Rhea" id="RHEA:36407"/>
        <dbReference type="ChEBI" id="CHEBI:15377"/>
        <dbReference type="ChEBI" id="CHEBI:17544"/>
        <dbReference type="ChEBI" id="CHEBI:30616"/>
        <dbReference type="ChEBI" id="CHEBI:33019"/>
        <dbReference type="ChEBI" id="CHEBI:57926"/>
        <dbReference type="ChEBI" id="CHEBI:73682"/>
        <dbReference type="EC" id="2.7.7.87"/>
    </reaction>
</comment>
<evidence type="ECO:0000256" key="4">
    <source>
        <dbReference type="ARBA" id="ARBA00022694"/>
    </source>
</evidence>
<keyword evidence="6 9" id="KW-0547">Nucleotide-binding</keyword>
<dbReference type="PANTHER" id="PTHR17490:SF18">
    <property type="entry name" value="THREONYLCARBAMOYL-AMP SYNTHASE"/>
    <property type="match status" value="1"/>
</dbReference>
<dbReference type="PROSITE" id="PS51163">
    <property type="entry name" value="YRDC"/>
    <property type="match status" value="1"/>
</dbReference>
<keyword evidence="7 9" id="KW-0067">ATP-binding</keyword>
<evidence type="ECO:0000256" key="5">
    <source>
        <dbReference type="ARBA" id="ARBA00022695"/>
    </source>
</evidence>
<dbReference type="InterPro" id="IPR023535">
    <property type="entry name" value="TC-AMP_synthase"/>
</dbReference>
<proteinExistence type="inferred from homology"/>
<name>A0ABT0E549_9GAMM</name>
<evidence type="ECO:0000256" key="8">
    <source>
        <dbReference type="ARBA" id="ARBA00048366"/>
    </source>
</evidence>
<dbReference type="InterPro" id="IPR006070">
    <property type="entry name" value="Sua5-like_dom"/>
</dbReference>
<dbReference type="Proteomes" id="UP001165524">
    <property type="component" value="Unassembled WGS sequence"/>
</dbReference>
<accession>A0ABT0E549</accession>
<comment type="similarity">
    <text evidence="9">Belongs to the SUA5 family. TsaC subfamily.</text>
</comment>
<evidence type="ECO:0000313" key="12">
    <source>
        <dbReference type="Proteomes" id="UP001165524"/>
    </source>
</evidence>
<gene>
    <name evidence="9" type="primary">tsaC</name>
    <name evidence="11" type="ORF">MU846_04410</name>
</gene>
<evidence type="ECO:0000256" key="9">
    <source>
        <dbReference type="HAMAP-Rule" id="MF_01852"/>
    </source>
</evidence>
<dbReference type="InterPro" id="IPR050156">
    <property type="entry name" value="TC-AMP_synthase_SUA5"/>
</dbReference>
<feature type="domain" description="YrdC-like" evidence="10">
    <location>
        <begin position="6"/>
        <end position="186"/>
    </location>
</feature>
<dbReference type="EMBL" id="JALKII010000002">
    <property type="protein sequence ID" value="MCK0536944.1"/>
    <property type="molecule type" value="Genomic_DNA"/>
</dbReference>
<protein>
    <recommendedName>
        <fullName evidence="9">Threonylcarbamoyl-AMP synthase</fullName>
        <shortName evidence="9">TC-AMP synthase</shortName>
        <ecNumber evidence="9">2.7.7.87</ecNumber>
    </recommendedName>
    <alternativeName>
        <fullName evidence="9">L-threonylcarbamoyladenylate synthase</fullName>
    </alternativeName>
    <alternativeName>
        <fullName evidence="9">t(6)A37 threonylcarbamoyladenosine biosynthesis protein TsaC</fullName>
    </alternativeName>
    <alternativeName>
        <fullName evidence="9">tRNA threonylcarbamoyladenosine biosynthesis protein TsaC</fullName>
    </alternativeName>
</protein>
<dbReference type="NCBIfam" id="TIGR00057">
    <property type="entry name" value="L-threonylcarbamoyladenylate synthase"/>
    <property type="match status" value="1"/>
</dbReference>
<dbReference type="RefSeq" id="WP_246948861.1">
    <property type="nucleotide sequence ID" value="NZ_JALKII010000002.1"/>
</dbReference>
<keyword evidence="2 9" id="KW-0963">Cytoplasm</keyword>
<keyword evidence="5 9" id="KW-0548">Nucleotidyltransferase</keyword>
<dbReference type="Gene3D" id="3.90.870.10">
    <property type="entry name" value="DHBP synthase"/>
    <property type="match status" value="1"/>
</dbReference>
<dbReference type="HAMAP" id="MF_01852">
    <property type="entry name" value="TsaC"/>
    <property type="match status" value="1"/>
</dbReference>
<evidence type="ECO:0000259" key="10">
    <source>
        <dbReference type="PROSITE" id="PS51163"/>
    </source>
</evidence>
<sequence length="186" mass="19428">MAGQVSEPLHAAARIIHQGGIVAYPTEAVFGLGCDPASEAAVRRLLALKQRPVSKGLILLGASAEQLRPWIDVTDAQLAQMQASWPGPTTWVVPASERTPAWVRGDHPGVAVRVAGHPLARALAQASGTPIISTSANLSGQPSARTADEVRQQFGEQIDGLVPGQCDLAAKPSTIVDLISGRILRG</sequence>
<evidence type="ECO:0000256" key="1">
    <source>
        <dbReference type="ARBA" id="ARBA00004496"/>
    </source>
</evidence>
<dbReference type="Pfam" id="PF01300">
    <property type="entry name" value="Sua5_yciO_yrdC"/>
    <property type="match status" value="1"/>
</dbReference>
<evidence type="ECO:0000313" key="11">
    <source>
        <dbReference type="EMBL" id="MCK0536944.1"/>
    </source>
</evidence>
<reference evidence="11" key="1">
    <citation type="submission" date="2022-04" db="EMBL/GenBank/DDBJ databases">
        <title>Alcanivorax sp. CY1518 draft genome sequence.</title>
        <authorList>
            <person name="Zhao G."/>
            <person name="An M."/>
        </authorList>
    </citation>
    <scope>NUCLEOTIDE SEQUENCE</scope>
    <source>
        <strain evidence="11">CY1518</strain>
    </source>
</reference>
<evidence type="ECO:0000256" key="6">
    <source>
        <dbReference type="ARBA" id="ARBA00022741"/>
    </source>
</evidence>
<dbReference type="GO" id="GO:0061710">
    <property type="term" value="F:L-threonylcarbamoyladenylate synthase"/>
    <property type="evidence" value="ECO:0007669"/>
    <property type="project" value="UniProtKB-EC"/>
</dbReference>
<dbReference type="SUPFAM" id="SSF55821">
    <property type="entry name" value="YrdC/RibB"/>
    <property type="match status" value="1"/>
</dbReference>
<comment type="function">
    <text evidence="9">Required for the formation of a threonylcarbamoyl group on adenosine at position 37 (t(6)A37) in tRNAs that read codons beginning with adenine. Catalyzes the conversion of L-threonine, HCO(3)(-)/CO(2) and ATP to give threonylcarbamoyl-AMP (TC-AMP) as the acyladenylate intermediate, with the release of diphosphate.</text>
</comment>
<evidence type="ECO:0000256" key="3">
    <source>
        <dbReference type="ARBA" id="ARBA00022679"/>
    </source>
</evidence>
<evidence type="ECO:0000256" key="2">
    <source>
        <dbReference type="ARBA" id="ARBA00022490"/>
    </source>
</evidence>
<keyword evidence="12" id="KW-1185">Reference proteome</keyword>